<dbReference type="Proteomes" id="UP000254919">
    <property type="component" value="Unassembled WGS sequence"/>
</dbReference>
<evidence type="ECO:0000256" key="2">
    <source>
        <dbReference type="SAM" id="Phobius"/>
    </source>
</evidence>
<feature type="transmembrane region" description="Helical" evidence="2">
    <location>
        <begin position="526"/>
        <end position="550"/>
    </location>
</feature>
<dbReference type="InterPro" id="IPR011009">
    <property type="entry name" value="Kinase-like_dom_sf"/>
</dbReference>
<accession>A0A379MX25</accession>
<name>A0A379MX25_9PROT</name>
<keyword evidence="4" id="KW-0830">Ubiquinone</keyword>
<dbReference type="RefSeq" id="WP_019462963.1">
    <property type="nucleotide sequence ID" value="NZ_AP031462.1"/>
</dbReference>
<dbReference type="EMBL" id="UGVN01000001">
    <property type="protein sequence ID" value="SUE38889.1"/>
    <property type="molecule type" value="Genomic_DNA"/>
</dbReference>
<evidence type="ECO:0000313" key="4">
    <source>
        <dbReference type="EMBL" id="SUE38889.1"/>
    </source>
</evidence>
<dbReference type="PANTHER" id="PTHR10566">
    <property type="entry name" value="CHAPERONE-ACTIVITY OF BC1 COMPLEX CABC1 -RELATED"/>
    <property type="match status" value="1"/>
</dbReference>
<evidence type="ECO:0000256" key="1">
    <source>
        <dbReference type="ARBA" id="ARBA00009670"/>
    </source>
</evidence>
<dbReference type="GeneID" id="99631995"/>
<dbReference type="SUPFAM" id="SSF56112">
    <property type="entry name" value="Protein kinase-like (PK-like)"/>
    <property type="match status" value="1"/>
</dbReference>
<feature type="domain" description="ABC1 atypical kinase-like" evidence="3">
    <location>
        <begin position="101"/>
        <end position="344"/>
    </location>
</feature>
<evidence type="ECO:0000313" key="5">
    <source>
        <dbReference type="Proteomes" id="UP000254919"/>
    </source>
</evidence>
<dbReference type="InterPro" id="IPR050154">
    <property type="entry name" value="UbiB_kinase"/>
</dbReference>
<keyword evidence="2" id="KW-1133">Transmembrane helix</keyword>
<keyword evidence="2" id="KW-0812">Transmembrane</keyword>
<dbReference type="Pfam" id="PF03109">
    <property type="entry name" value="ABC1"/>
    <property type="match status" value="1"/>
</dbReference>
<evidence type="ECO:0000259" key="3">
    <source>
        <dbReference type="Pfam" id="PF03109"/>
    </source>
</evidence>
<comment type="similarity">
    <text evidence="1">Belongs to the protein kinase superfamily. ADCK protein kinase family.</text>
</comment>
<organism evidence="4 5">
    <name type="scientific">Roseomonas mucosa</name>
    <dbReference type="NCBI Taxonomy" id="207340"/>
    <lineage>
        <taxon>Bacteria</taxon>
        <taxon>Pseudomonadati</taxon>
        <taxon>Pseudomonadota</taxon>
        <taxon>Alphaproteobacteria</taxon>
        <taxon>Acetobacterales</taxon>
        <taxon>Roseomonadaceae</taxon>
        <taxon>Roseomonas</taxon>
    </lineage>
</organism>
<gene>
    <name evidence="4" type="primary">ubiB_1</name>
    <name evidence="4" type="ORF">NCTC13291_00938</name>
</gene>
<sequence>MLQTALVAARDRRRLQQIGTVLVRFGLDDFVQRSGLRGLRGLLRQLGLRQEPPDAEARLLSLPARVRRALEELGPTFIKLGQVLASRADLLPPDWIEELERLHSHVPALPFEALRPQVEDDLGAPPEEVFARFEPLPLASASIAQVHRATLRDGQEVVVKIRRPGLRPLVEADLRLLSHLTGMLEAEWPELARYRARDILRQLLGAMREELDLVNEGRNAEAIAAGFADRPEIVFPRIHWEYTTERLLVEDHLEGQHPRDRATLEAAGMNTAILAHRGAEAFFRMTLVDGLFHADPHPGNVLCQSGNRIALLDFGTIGRLSLRRRDQVLTLIAALARGKSAGVSDVLLDWAGQPEVDPVAVAEAADAFVARHSTGPLLLSQAIPDFMGLMRDHGLALPADLAQGFKALVTAEGVVRRMEPGFDLVGSMRPMVEQVMRQRYTPRALRNRTEAALLEMQGLAQDMPGILRTVLRRMQYGRFSARLEVVQLEKLGRRIEHAALQVAVAVVTGAFAIGLAPLLGQHGPRWLGVPLFVLLGIAATIGGIVWLVILSRQRN</sequence>
<proteinExistence type="inferred from homology"/>
<dbReference type="InterPro" id="IPR004147">
    <property type="entry name" value="ABC1_dom"/>
</dbReference>
<dbReference type="PANTHER" id="PTHR10566:SF113">
    <property type="entry name" value="PROTEIN ACTIVITY OF BC1 COMPLEX KINASE 7, CHLOROPLASTIC"/>
    <property type="match status" value="1"/>
</dbReference>
<keyword evidence="2" id="KW-0472">Membrane</keyword>
<dbReference type="CDD" id="cd05121">
    <property type="entry name" value="ABC1_ADCK3-like"/>
    <property type="match status" value="1"/>
</dbReference>
<reference evidence="4 5" key="1">
    <citation type="submission" date="2018-06" db="EMBL/GenBank/DDBJ databases">
        <authorList>
            <consortium name="Pathogen Informatics"/>
            <person name="Doyle S."/>
        </authorList>
    </citation>
    <scope>NUCLEOTIDE SEQUENCE [LARGE SCALE GENOMIC DNA]</scope>
    <source>
        <strain evidence="4 5">NCTC13291</strain>
    </source>
</reference>
<feature type="transmembrane region" description="Helical" evidence="2">
    <location>
        <begin position="498"/>
        <end position="520"/>
    </location>
</feature>
<protein>
    <submittedName>
        <fullName evidence="4">Probable ubiquinone biosynthesis protein UbiB</fullName>
    </submittedName>
</protein>
<dbReference type="AlphaFoldDB" id="A0A379MX25"/>